<sequence length="2422" mass="259103">MGFPLMAKSGLEDILPLSPLQEGMLFHNLFDEEELDAYNVQVFIDLEGGTDPERLRRAGQALLERHANLRAAFRHEGLKRPVQLIPRRVVLPWGEEDLSGVAEPEREAAAERVAERDRWTRFDLSRPPLIRFTLVRLGPARHRLLLTLHHILADGWSMPILLRELMTLYTVHGDGTALPRVRPYRDYLGWLGGRDRDAARQAWTEAFAGLDAPSIVAPGRGALTAAPERIDFSEDEAASAALTRFARSNGLTVNTVIQGCWGLVLSHLTGRDDVVFGVTVSGRPPELPGIDTMVGLFMNTLPLRVRLRPAETLTGFLRRLQGEQARLIDHQWVGLAEIQRWAGSGELFDTAMVFENYPLNSSRGRPPGAAPDADLPTVLGVRSKDQMHYPLGLLALPRETLRFSLGYLPQVFDPARVEAVIAAFRRALRTVLDAPDTRVGAVALLDPEVRGTVLEKWSGSDDVRPAERFTDLFEEQVARTPGKTALIAPDGRLTYAELDAAANRLARRLVELGVGPERHVAVAVGRRTELVVGMLAVLKAGGAYVPVDPEYPPDRIRHMIQDADPALVLTTSDVDDRIGEECCGPLTFVMDDPNTGTSLGRHSGTALTDADRAAPLLPGHPAYVIYTSGTTGRPKGVVVEHRALSAFVRHCRSSQAPDISGLSVMQASASFDQSVGSLHAPLISGGCVRLTDLRALAETAGSEPGFHRATFMKGTPSHLALLATMPPEVAPSGTLTLGGEELRGEILAPWREAAGDVTVVNVYGPTEATGHCLEHWIAPDRTVEPGPVPIGTPHEGVRVYVLDSALRPVAPGLDGEVYLAGVQLARGYLGRGGLTAERFTADPFGAPGSRMYRTGDVAHWNEAGELVFAGRADRQVKLRGYRIELGEIEAAVAGGPGVRQAAVVLREDRPGDQRLVAYVVPDPGHWDEAAARARLALSLPDFMMPSAFVALDALPLSPNGKLDRAALPAPTYTGRTAGRAPRTPAEEILCDLYAEVLSLPGVTVDDDFFDLGGHSLLATRLVSRVRTTLGAELSIRQFFEAPTPAALAVVLAGAGRARAALTARPRPERLPLSYAQQRLWFLHLLEGPSPTYNIPTVLRLSGPLRPDALRAALLDVVGRHESLRTTFTEDERGARQVVHPADGVRPVFETAESTEADYEADLARAARHAFDLGAEIPVRARLLRLSEREHVLLLLVHHIASDAWSRGPLAQDLTAAYTARCADDAPAWQPLPVQYADYALWQQEILGDDTDPDTLAGRQLAYWKQQLAGLPEQLDLPTDRPRPATADHTGDRVTFTVPADLHTRLTELARETNTTAFMVIQAALAALLTRHGAGEDIPIGTPVAGRTDDATDHLIGFFVNTLVLRTDTSGNPTFRDLLTRVRDTDLTAYTHQDLPFERLVEALNPTRSLTHHPLFQVVLSLRSTAPRRADGEGAPALPGGLRVSGTGGAAATAAKVDLGFSVTERRAADHTPDGVAGVLDFRTDLFDRGTAQGLVDRLVRVLADAAAHPDRPLSRIDVLGPRERHRVVEEWNATAKGLAPATLPELFERHVRERPDAEAVVAGDTSLSYAELNARANRLARLLVARGAGPERLVALALPRSAELPVAVLAVAKAGAAYLPLDPAHPAERIAGTLDDAAPVALLTTAAVAAGLPDTDVPRLLLDEEPAAGGGEDAADLTDADRLAPLLPGHPAYVIYTSGTTGRPKGVTVTHSGLPALLDIFTSQLDVVPGSRVLHHLSPAFDGGFWELAMGLLTGAALVVVEPGTVPGPALAALAVRHRVTHAAITPAVLQLIPEGALPAGTTLVVAAETCPPELVARWSAGRLMRNSYGPTETTVCATMSAPLAGAAVPPIGRPIADTAGYVLDDALQPVPPGVPGELYVRGPGLARGYLGRPSLTAGRFVACPFGPAGGVMYRTGDLVRHRADGDLEYLGRTDTQVKLRGMRVEPAEIEAVTAGLPGVAQAAVLVREDTPGDRRLVGYVVPDAGASVDPGALRQALRGSLPEYMVPAALVVLDALPLTTNGKLDHRALPAPEYRTVEGRSPRTPREEALCRLFAEVLGLELVGLDDGFFDLGGHSLLAIRLVERVRAELGEELGVRDLFAAPTVADLAVRLAARGGREPMERLLPLRAAGTARPVFCVHPGSGMSWCYSGLVRHLPPGIPVYGLQAAGLDGDGPLPATLQEMAAEYADLVRQTQPEGPYRLLGWSLGGNVAFAMARELRARGQEVELLAFLDAYPRRAGAGPEAPLAEVFAHNLRDAGFDVAEEELTGGRFPTARYRAFLNAAGDPMGRLDEAELAAVLEVFMNNAALMRGHTPGTYDGDVLVLAAERADGDKLARRGAESWRPHVRGRIERVGVDADHLGLVQSDAALAVIGRALAGRLDPATGHAASAAVPETEGVTAMNPSPEPAPSPESLDSTEVA</sequence>
<dbReference type="InterPro" id="IPR042099">
    <property type="entry name" value="ANL_N_sf"/>
</dbReference>
<dbReference type="InterPro" id="IPR020845">
    <property type="entry name" value="AMP-binding_CS"/>
</dbReference>
<dbReference type="Pfam" id="PF00550">
    <property type="entry name" value="PP-binding"/>
    <property type="match status" value="2"/>
</dbReference>
<dbReference type="Gene3D" id="2.30.38.10">
    <property type="entry name" value="Luciferase, Domain 3"/>
    <property type="match status" value="1"/>
</dbReference>
<dbReference type="InterPro" id="IPR020802">
    <property type="entry name" value="TesA-like"/>
</dbReference>
<dbReference type="SMART" id="SM00824">
    <property type="entry name" value="PKS_TE"/>
    <property type="match status" value="1"/>
</dbReference>
<dbReference type="SUPFAM" id="SSF53474">
    <property type="entry name" value="alpha/beta-Hydrolases"/>
    <property type="match status" value="1"/>
</dbReference>
<dbReference type="CDD" id="cd05930">
    <property type="entry name" value="A_NRPS"/>
    <property type="match status" value="1"/>
</dbReference>
<dbReference type="SUPFAM" id="SSF52777">
    <property type="entry name" value="CoA-dependent acyltransferases"/>
    <property type="match status" value="4"/>
</dbReference>
<dbReference type="Proteomes" id="UP000028682">
    <property type="component" value="Chromosome"/>
</dbReference>
<evidence type="ECO:0000313" key="7">
    <source>
        <dbReference type="Proteomes" id="UP000028682"/>
    </source>
</evidence>
<dbReference type="PANTHER" id="PTHR45527">
    <property type="entry name" value="NONRIBOSOMAL PEPTIDE SYNTHETASE"/>
    <property type="match status" value="1"/>
</dbReference>
<evidence type="ECO:0000259" key="5">
    <source>
        <dbReference type="PROSITE" id="PS50075"/>
    </source>
</evidence>
<dbReference type="InterPro" id="IPR001242">
    <property type="entry name" value="Condensation_dom"/>
</dbReference>
<keyword evidence="2" id="KW-0596">Phosphopantetheine</keyword>
<dbReference type="CDD" id="cd19543">
    <property type="entry name" value="DCL_NRPS"/>
    <property type="match status" value="1"/>
</dbReference>
<gene>
    <name evidence="6" type="ORF">SLIV_21530</name>
</gene>
<dbReference type="Pfam" id="PF00975">
    <property type="entry name" value="Thioesterase"/>
    <property type="match status" value="1"/>
</dbReference>
<name>A0ABM5R524_STRLI</name>
<dbReference type="Gene3D" id="3.40.50.1820">
    <property type="entry name" value="alpha/beta hydrolase"/>
    <property type="match status" value="1"/>
</dbReference>
<organism evidence="6 7">
    <name type="scientific">Streptomyces lividans TK24</name>
    <dbReference type="NCBI Taxonomy" id="457428"/>
    <lineage>
        <taxon>Bacteria</taxon>
        <taxon>Bacillati</taxon>
        <taxon>Actinomycetota</taxon>
        <taxon>Actinomycetes</taxon>
        <taxon>Kitasatosporales</taxon>
        <taxon>Streptomycetaceae</taxon>
        <taxon>Streptomyces</taxon>
    </lineage>
</organism>
<dbReference type="PROSITE" id="PS50075">
    <property type="entry name" value="CARRIER"/>
    <property type="match status" value="2"/>
</dbReference>
<protein>
    <submittedName>
        <fullName evidence="6">CDA peptide synthetase III</fullName>
    </submittedName>
</protein>
<dbReference type="Gene3D" id="3.40.50.12780">
    <property type="entry name" value="N-terminal domain of ligase-like"/>
    <property type="match status" value="1"/>
</dbReference>
<evidence type="ECO:0000256" key="3">
    <source>
        <dbReference type="ARBA" id="ARBA00022553"/>
    </source>
</evidence>
<dbReference type="InterPro" id="IPR020806">
    <property type="entry name" value="PKS_PP-bd"/>
</dbReference>
<dbReference type="InterPro" id="IPR023213">
    <property type="entry name" value="CAT-like_dom_sf"/>
</dbReference>
<evidence type="ECO:0000256" key="2">
    <source>
        <dbReference type="ARBA" id="ARBA00022450"/>
    </source>
</evidence>
<evidence type="ECO:0000256" key="1">
    <source>
        <dbReference type="ARBA" id="ARBA00001957"/>
    </source>
</evidence>
<keyword evidence="7" id="KW-1185">Reference proteome</keyword>
<keyword evidence="3" id="KW-0597">Phosphoprotein</keyword>
<dbReference type="NCBIfam" id="TIGR01733">
    <property type="entry name" value="AA-adenyl-dom"/>
    <property type="match status" value="2"/>
</dbReference>
<dbReference type="InterPro" id="IPR045851">
    <property type="entry name" value="AMP-bd_C_sf"/>
</dbReference>
<dbReference type="InterPro" id="IPR000873">
    <property type="entry name" value="AMP-dep_synth/lig_dom"/>
</dbReference>
<dbReference type="Pfam" id="PF00668">
    <property type="entry name" value="Condensation"/>
    <property type="match status" value="2"/>
</dbReference>
<accession>A0ABM5R524</accession>
<feature type="domain" description="Carrier" evidence="5">
    <location>
        <begin position="2042"/>
        <end position="2117"/>
    </location>
</feature>
<comment type="cofactor">
    <cofactor evidence="1">
        <name>pantetheine 4'-phosphate</name>
        <dbReference type="ChEBI" id="CHEBI:47942"/>
    </cofactor>
</comment>
<dbReference type="Pfam" id="PF00501">
    <property type="entry name" value="AMP-binding"/>
    <property type="match status" value="2"/>
</dbReference>
<dbReference type="PROSITE" id="PS00455">
    <property type="entry name" value="AMP_BINDING"/>
    <property type="match status" value="2"/>
</dbReference>
<dbReference type="InterPro" id="IPR001031">
    <property type="entry name" value="Thioesterase"/>
</dbReference>
<dbReference type="Gene3D" id="3.40.50.980">
    <property type="match status" value="2"/>
</dbReference>
<dbReference type="SUPFAM" id="SSF47336">
    <property type="entry name" value="ACP-like"/>
    <property type="match status" value="2"/>
</dbReference>
<proteinExistence type="predicted"/>
<dbReference type="InterPro" id="IPR025110">
    <property type="entry name" value="AMP-bd_C"/>
</dbReference>
<dbReference type="InterPro" id="IPR009081">
    <property type="entry name" value="PP-bd_ACP"/>
</dbReference>
<dbReference type="Gene3D" id="3.30.559.10">
    <property type="entry name" value="Chloramphenicol acetyltransferase-like domain"/>
    <property type="match status" value="2"/>
</dbReference>
<dbReference type="CDD" id="cd19540">
    <property type="entry name" value="LCL_NRPS-like"/>
    <property type="match status" value="1"/>
</dbReference>
<dbReference type="PANTHER" id="PTHR45527:SF1">
    <property type="entry name" value="FATTY ACID SYNTHASE"/>
    <property type="match status" value="1"/>
</dbReference>
<dbReference type="Gene3D" id="1.10.1200.10">
    <property type="entry name" value="ACP-like"/>
    <property type="match status" value="1"/>
</dbReference>
<feature type="domain" description="Carrier" evidence="5">
    <location>
        <begin position="980"/>
        <end position="1055"/>
    </location>
</feature>
<evidence type="ECO:0000256" key="4">
    <source>
        <dbReference type="SAM" id="MobiDB-lite"/>
    </source>
</evidence>
<reference evidence="7" key="1">
    <citation type="submission" date="2014-08" db="EMBL/GenBank/DDBJ databases">
        <title>Complete genome sequence of Streptomyces lividans TK24.</title>
        <authorList>
            <consortium name="StrepSynth"/>
            <person name="Ruckert C."/>
            <person name="Fridjonson O.H."/>
            <person name="Lambert C."/>
            <person name="van Wezel G.P."/>
            <person name="Bernaerts K."/>
            <person name="Anne J."/>
            <person name="Economou A."/>
            <person name="Kalinowski J."/>
        </authorList>
    </citation>
    <scope>NUCLEOTIDE SEQUENCE [LARGE SCALE GENOMIC DNA]</scope>
    <source>
        <strain evidence="7">TK24</strain>
    </source>
</reference>
<dbReference type="Pfam" id="PF13193">
    <property type="entry name" value="AMP-binding_C"/>
    <property type="match status" value="2"/>
</dbReference>
<dbReference type="SUPFAM" id="SSF56801">
    <property type="entry name" value="Acetyl-CoA synthetase-like"/>
    <property type="match status" value="2"/>
</dbReference>
<dbReference type="SMART" id="SM00823">
    <property type="entry name" value="PKS_PP"/>
    <property type="match status" value="2"/>
</dbReference>
<dbReference type="InterPro" id="IPR010071">
    <property type="entry name" value="AA_adenyl_dom"/>
</dbReference>
<feature type="region of interest" description="Disordered" evidence="4">
    <location>
        <begin position="2387"/>
        <end position="2422"/>
    </location>
</feature>
<dbReference type="InterPro" id="IPR029058">
    <property type="entry name" value="AB_hydrolase_fold"/>
</dbReference>
<dbReference type="InterPro" id="IPR036736">
    <property type="entry name" value="ACP-like_sf"/>
</dbReference>
<dbReference type="PROSITE" id="PS00012">
    <property type="entry name" value="PHOSPHOPANTETHEINE"/>
    <property type="match status" value="2"/>
</dbReference>
<dbReference type="EMBL" id="CP009124">
    <property type="protein sequence ID" value="AIJ15242.1"/>
    <property type="molecule type" value="Genomic_DNA"/>
</dbReference>
<dbReference type="CDD" id="cd17652">
    <property type="entry name" value="A_NRPS_CmdD_like"/>
    <property type="match status" value="1"/>
</dbReference>
<dbReference type="Gene3D" id="3.30.300.30">
    <property type="match status" value="2"/>
</dbReference>
<evidence type="ECO:0000313" key="6">
    <source>
        <dbReference type="EMBL" id="AIJ15242.1"/>
    </source>
</evidence>
<dbReference type="Gene3D" id="3.30.559.30">
    <property type="entry name" value="Nonribosomal peptide synthetase, condensation domain"/>
    <property type="match status" value="2"/>
</dbReference>
<dbReference type="InterPro" id="IPR006162">
    <property type="entry name" value="Ppantetheine_attach_site"/>
</dbReference>